<dbReference type="GO" id="GO:0015986">
    <property type="term" value="P:proton motive force-driven ATP synthesis"/>
    <property type="evidence" value="ECO:0007669"/>
    <property type="project" value="InterPro"/>
</dbReference>
<keyword evidence="8" id="KW-0812">Transmembrane</keyword>
<protein>
    <submittedName>
        <fullName evidence="9">ATP synthase F0 subunit 4</fullName>
    </submittedName>
</protein>
<evidence type="ECO:0000256" key="1">
    <source>
        <dbReference type="ARBA" id="ARBA00004325"/>
    </source>
</evidence>
<dbReference type="GO" id="GO:0045259">
    <property type="term" value="C:proton-transporting ATP synthase complex"/>
    <property type="evidence" value="ECO:0007669"/>
    <property type="project" value="UniProtKB-KW"/>
</dbReference>
<sequence length="151" mass="17710">MIFNLYVCSLFIVLISKEFIIFNEEILVLFAFGFFIHLVVIGIGQVSGEELIMRGNKIKGDFDFYKNLQTKGLSYLINYNEKQQELSQELKKNSLFLYFEISSIAKFYSKDFYNAVFLIGFAYFKRYISSGTKIYARGQSTLLKRFYSTNF</sequence>
<evidence type="ECO:0000256" key="7">
    <source>
        <dbReference type="ARBA" id="ARBA00023136"/>
    </source>
</evidence>
<dbReference type="InterPro" id="IPR008688">
    <property type="entry name" value="ATP_synth_Bsub_B/MI25"/>
</dbReference>
<keyword evidence="3" id="KW-0138">CF(0)</keyword>
<dbReference type="EMBL" id="MK292549">
    <property type="protein sequence ID" value="QIC54964.1"/>
    <property type="molecule type" value="Genomic_DNA"/>
</dbReference>
<dbReference type="Pfam" id="PF05405">
    <property type="entry name" value="Mt_ATP-synt_B"/>
    <property type="match status" value="1"/>
</dbReference>
<reference evidence="9" key="1">
    <citation type="submission" date="2018-12" db="EMBL/GenBank/DDBJ databases">
        <authorList>
            <person name="hu s."/>
            <person name="Xu Y."/>
            <person name="Xu B."/>
            <person name="Li F."/>
        </authorList>
    </citation>
    <scope>NUCLEOTIDE SEQUENCE</scope>
</reference>
<keyword evidence="4" id="KW-0375">Hydrogen ion transport</keyword>
<accession>A0A6C0X6P5</accession>
<evidence type="ECO:0000256" key="2">
    <source>
        <dbReference type="ARBA" id="ARBA00022448"/>
    </source>
</evidence>
<keyword evidence="7 8" id="KW-0472">Membrane</keyword>
<dbReference type="GO" id="GO:0031966">
    <property type="term" value="C:mitochondrial membrane"/>
    <property type="evidence" value="ECO:0007669"/>
    <property type="project" value="UniProtKB-SubCell"/>
</dbReference>
<proteinExistence type="predicted"/>
<feature type="transmembrane region" description="Helical" evidence="8">
    <location>
        <begin position="26"/>
        <end position="47"/>
    </location>
</feature>
<dbReference type="GO" id="GO:0015078">
    <property type="term" value="F:proton transmembrane transporter activity"/>
    <property type="evidence" value="ECO:0007669"/>
    <property type="project" value="InterPro"/>
</dbReference>
<reference evidence="9" key="2">
    <citation type="journal article" date="2019" name="Mitochondrial DNA Part B Resour">
        <title>The complete mitochondrial genome of a marine microalgae Cryptophyceae sp. CCMP2293.</title>
        <authorList>
            <person name="Hu S."/>
            <person name="Xu Y."/>
            <person name="Xu B."/>
            <person name="Li F."/>
        </authorList>
    </citation>
    <scope>NUCLEOTIDE SEQUENCE</scope>
</reference>
<keyword evidence="2" id="KW-0813">Transport</keyword>
<comment type="subcellular location">
    <subcellularLocation>
        <location evidence="1">Mitochondrion membrane</location>
    </subcellularLocation>
</comment>
<keyword evidence="5" id="KW-0406">Ion transport</keyword>
<geneLocation type="mitochondrion" evidence="9"/>
<organism evidence="9">
    <name type="scientific">Baffinella frigidus</name>
    <dbReference type="NCBI Taxonomy" id="2571260"/>
    <lineage>
        <taxon>Eukaryota</taxon>
        <taxon>Cryptophyceae</taxon>
        <taxon>Cryptomonadales</taxon>
        <taxon>Baffinellaceae</taxon>
        <taxon>Baffinella</taxon>
    </lineage>
</organism>
<evidence type="ECO:0000256" key="3">
    <source>
        <dbReference type="ARBA" id="ARBA00022547"/>
    </source>
</evidence>
<name>A0A6C0X6P5_9CRYP</name>
<gene>
    <name evidence="9" type="primary">atp4</name>
</gene>
<evidence type="ECO:0000256" key="6">
    <source>
        <dbReference type="ARBA" id="ARBA00023128"/>
    </source>
</evidence>
<keyword evidence="8" id="KW-1133">Transmembrane helix</keyword>
<evidence type="ECO:0000256" key="5">
    <source>
        <dbReference type="ARBA" id="ARBA00023065"/>
    </source>
</evidence>
<dbReference type="AlphaFoldDB" id="A0A6C0X6P5"/>
<keyword evidence="6 9" id="KW-0496">Mitochondrion</keyword>
<evidence type="ECO:0000256" key="4">
    <source>
        <dbReference type="ARBA" id="ARBA00022781"/>
    </source>
</evidence>
<evidence type="ECO:0000313" key="9">
    <source>
        <dbReference type="EMBL" id="QIC54964.1"/>
    </source>
</evidence>
<evidence type="ECO:0000256" key="8">
    <source>
        <dbReference type="SAM" id="Phobius"/>
    </source>
</evidence>